<dbReference type="CDD" id="cd11386">
    <property type="entry name" value="MCP_signal"/>
    <property type="match status" value="1"/>
</dbReference>
<dbReference type="RefSeq" id="WP_343066608.1">
    <property type="nucleotide sequence ID" value="NZ_JACIEZ010000002.1"/>
</dbReference>
<evidence type="ECO:0000259" key="8">
    <source>
        <dbReference type="PROSITE" id="PS50885"/>
    </source>
</evidence>
<feature type="transmembrane region" description="Helical" evidence="6">
    <location>
        <begin position="39"/>
        <end position="58"/>
    </location>
</feature>
<dbReference type="Gene3D" id="1.10.287.950">
    <property type="entry name" value="Methyl-accepting chemotaxis protein"/>
    <property type="match status" value="1"/>
</dbReference>
<gene>
    <name evidence="9" type="ORF">GGR23_001105</name>
</gene>
<dbReference type="Proteomes" id="UP000528286">
    <property type="component" value="Unassembled WGS sequence"/>
</dbReference>
<evidence type="ECO:0000256" key="5">
    <source>
        <dbReference type="SAM" id="Coils"/>
    </source>
</evidence>
<dbReference type="SUPFAM" id="SSF58104">
    <property type="entry name" value="Methyl-accepting chemotaxis protein (MCP) signaling domain"/>
    <property type="match status" value="1"/>
</dbReference>
<dbReference type="SMART" id="SM00283">
    <property type="entry name" value="MA"/>
    <property type="match status" value="1"/>
</dbReference>
<feature type="coiled-coil region" evidence="5">
    <location>
        <begin position="187"/>
        <end position="214"/>
    </location>
</feature>
<dbReference type="GO" id="GO:0016020">
    <property type="term" value="C:membrane"/>
    <property type="evidence" value="ECO:0007669"/>
    <property type="project" value="UniProtKB-SubCell"/>
</dbReference>
<sequence length="530" mass="56474">MDKLEQLRLRASYGATWLLWINVAVIAGGGYFAHDSVPVMMAVLAAVAALIGTGAWWSDKTGLSTRVVNSVALAVQVALLVNAFAGGHYQIDMHMYFFATLAITAGWVDWRAILANAGTVAVHHLVLNFALPAAVFPGDPGIVRVMVHAVILIMQSAVLIFIVSAIARAFEEAAKASSDAYEAAREVSAKSDELRATTARADEARAEADRIKAENDAEIDFAVRVIGDGLAALAEGDLTRSIDEPFAPALERLRLDYNRTLSQMRATIQELKERAKGIRNGSTEIRSASDNLSKRTEQQAASVEETAAALEEITTTVTVSNERAQQAGKLVSDARASAEQSGSVVTAAITAMDEIEKSSHSISAIIGVIDSIAFQTNLLALNAGVEAARAGEAGKGFAVVATEVRELAQRSANAAREIKELIGRSDEKVQQGVELVSRAGSALQSIADQVKQIDTLVRAIADASREQTSGLREINSAISQIDHATQHNAAMVEEANAATFGLAREAEGLDALIQRFRDTDASRPQLRYAS</sequence>
<keyword evidence="10" id="KW-1185">Reference proteome</keyword>
<evidence type="ECO:0000256" key="4">
    <source>
        <dbReference type="PROSITE-ProRule" id="PRU00284"/>
    </source>
</evidence>
<evidence type="ECO:0000256" key="2">
    <source>
        <dbReference type="ARBA" id="ARBA00022500"/>
    </source>
</evidence>
<comment type="caution">
    <text evidence="9">The sequence shown here is derived from an EMBL/GenBank/DDBJ whole genome shotgun (WGS) entry which is preliminary data.</text>
</comment>
<dbReference type="GO" id="GO:0006935">
    <property type="term" value="P:chemotaxis"/>
    <property type="evidence" value="ECO:0007669"/>
    <property type="project" value="UniProtKB-KW"/>
</dbReference>
<evidence type="ECO:0000256" key="1">
    <source>
        <dbReference type="ARBA" id="ARBA00004370"/>
    </source>
</evidence>
<dbReference type="PANTHER" id="PTHR43531">
    <property type="entry name" value="PROTEIN ICFG"/>
    <property type="match status" value="1"/>
</dbReference>
<feature type="domain" description="HAMP" evidence="8">
    <location>
        <begin position="217"/>
        <end position="269"/>
    </location>
</feature>
<dbReference type="EMBL" id="JACIEZ010000002">
    <property type="protein sequence ID" value="MBB4063928.1"/>
    <property type="molecule type" value="Genomic_DNA"/>
</dbReference>
<feature type="transmembrane region" description="Helical" evidence="6">
    <location>
        <begin position="117"/>
        <end position="136"/>
    </location>
</feature>
<feature type="transmembrane region" description="Helical" evidence="6">
    <location>
        <begin position="93"/>
        <end position="110"/>
    </location>
</feature>
<keyword evidence="6" id="KW-0472">Membrane</keyword>
<protein>
    <submittedName>
        <fullName evidence="9">Methyl-accepting chemotaxis protein</fullName>
    </submittedName>
</protein>
<name>A0A7W6J396_9HYPH</name>
<proteinExistence type="inferred from homology"/>
<feature type="transmembrane region" description="Helical" evidence="6">
    <location>
        <begin position="12"/>
        <end position="33"/>
    </location>
</feature>
<dbReference type="FunFam" id="1.10.287.950:FF:000001">
    <property type="entry name" value="Methyl-accepting chemotaxis sensory transducer"/>
    <property type="match status" value="1"/>
</dbReference>
<keyword evidence="2" id="KW-0145">Chemotaxis</keyword>
<dbReference type="PROSITE" id="PS50885">
    <property type="entry name" value="HAMP"/>
    <property type="match status" value="1"/>
</dbReference>
<dbReference type="AlphaFoldDB" id="A0A7W6J396"/>
<dbReference type="InterPro" id="IPR051310">
    <property type="entry name" value="MCP_chemotaxis"/>
</dbReference>
<evidence type="ECO:0000259" key="7">
    <source>
        <dbReference type="PROSITE" id="PS50111"/>
    </source>
</evidence>
<accession>A0A7W6J396</accession>
<keyword evidence="4" id="KW-0807">Transducer</keyword>
<reference evidence="9 10" key="1">
    <citation type="submission" date="2020-08" db="EMBL/GenBank/DDBJ databases">
        <title>Genomic Encyclopedia of Type Strains, Phase IV (KMG-IV): sequencing the most valuable type-strain genomes for metagenomic binning, comparative biology and taxonomic classification.</title>
        <authorList>
            <person name="Goeker M."/>
        </authorList>
    </citation>
    <scope>NUCLEOTIDE SEQUENCE [LARGE SCALE GENOMIC DNA]</scope>
    <source>
        <strain evidence="9 10">DSM 29853</strain>
    </source>
</reference>
<feature type="domain" description="Methyl-accepting transducer" evidence="7">
    <location>
        <begin position="274"/>
        <end position="503"/>
    </location>
</feature>
<dbReference type="Pfam" id="PF00015">
    <property type="entry name" value="MCPsignal"/>
    <property type="match status" value="1"/>
</dbReference>
<keyword evidence="6" id="KW-1133">Transmembrane helix</keyword>
<keyword evidence="6" id="KW-0812">Transmembrane</keyword>
<evidence type="ECO:0000256" key="3">
    <source>
        <dbReference type="ARBA" id="ARBA00029447"/>
    </source>
</evidence>
<evidence type="ECO:0000256" key="6">
    <source>
        <dbReference type="SAM" id="Phobius"/>
    </source>
</evidence>
<evidence type="ECO:0000313" key="10">
    <source>
        <dbReference type="Proteomes" id="UP000528286"/>
    </source>
</evidence>
<feature type="transmembrane region" description="Helical" evidence="6">
    <location>
        <begin position="142"/>
        <end position="167"/>
    </location>
</feature>
<dbReference type="PANTHER" id="PTHR43531:SF11">
    <property type="entry name" value="METHYL-ACCEPTING CHEMOTAXIS PROTEIN 3"/>
    <property type="match status" value="1"/>
</dbReference>
<comment type="subcellular location">
    <subcellularLocation>
        <location evidence="1">Membrane</location>
    </subcellularLocation>
</comment>
<organism evidence="9 10">
    <name type="scientific">Gellertiella hungarica</name>
    <dbReference type="NCBI Taxonomy" id="1572859"/>
    <lineage>
        <taxon>Bacteria</taxon>
        <taxon>Pseudomonadati</taxon>
        <taxon>Pseudomonadota</taxon>
        <taxon>Alphaproteobacteria</taxon>
        <taxon>Hyphomicrobiales</taxon>
        <taxon>Rhizobiaceae</taxon>
        <taxon>Gellertiella</taxon>
    </lineage>
</organism>
<dbReference type="InterPro" id="IPR003660">
    <property type="entry name" value="HAMP_dom"/>
</dbReference>
<dbReference type="PROSITE" id="PS50111">
    <property type="entry name" value="CHEMOTAXIS_TRANSDUC_2"/>
    <property type="match status" value="1"/>
</dbReference>
<feature type="coiled-coil region" evidence="5">
    <location>
        <begin position="254"/>
        <end position="313"/>
    </location>
</feature>
<dbReference type="InterPro" id="IPR004089">
    <property type="entry name" value="MCPsignal_dom"/>
</dbReference>
<feature type="transmembrane region" description="Helical" evidence="6">
    <location>
        <begin position="67"/>
        <end position="87"/>
    </location>
</feature>
<comment type="similarity">
    <text evidence="3">Belongs to the methyl-accepting chemotaxis (MCP) protein family.</text>
</comment>
<dbReference type="GO" id="GO:0007165">
    <property type="term" value="P:signal transduction"/>
    <property type="evidence" value="ECO:0007669"/>
    <property type="project" value="UniProtKB-KW"/>
</dbReference>
<evidence type="ECO:0000313" key="9">
    <source>
        <dbReference type="EMBL" id="MBB4063928.1"/>
    </source>
</evidence>
<keyword evidence="5" id="KW-0175">Coiled coil</keyword>